<name>A0A6A6ARM0_9PLEO</name>
<dbReference type="EMBL" id="ML977497">
    <property type="protein sequence ID" value="KAF2134569.1"/>
    <property type="molecule type" value="Genomic_DNA"/>
</dbReference>
<dbReference type="RefSeq" id="XP_033528956.1">
    <property type="nucleotide sequence ID" value="XM_033669926.1"/>
</dbReference>
<gene>
    <name evidence="2" type="ORF">P153DRAFT_380386</name>
</gene>
<dbReference type="Proteomes" id="UP000799771">
    <property type="component" value="Unassembled WGS sequence"/>
</dbReference>
<keyword evidence="3" id="KW-1185">Reference proteome</keyword>
<sequence>MGGKEQCFSALGRRWARGSVESMHKVHSCRRRARVFAIGNVDNNGTKTPRGELPTHGQAQGPAQGSHTPPSPSETLTGPALVPGASRLRPNVKTQDGQASAGSMVLRSCAVLRRAAGHPPETETETRDQKREPRRRALPGLAHNWIWNADLVTLPP</sequence>
<proteinExistence type="predicted"/>
<dbReference type="GeneID" id="54410358"/>
<organism evidence="2 3">
    <name type="scientific">Dothidotthia symphoricarpi CBS 119687</name>
    <dbReference type="NCBI Taxonomy" id="1392245"/>
    <lineage>
        <taxon>Eukaryota</taxon>
        <taxon>Fungi</taxon>
        <taxon>Dikarya</taxon>
        <taxon>Ascomycota</taxon>
        <taxon>Pezizomycotina</taxon>
        <taxon>Dothideomycetes</taxon>
        <taxon>Pleosporomycetidae</taxon>
        <taxon>Pleosporales</taxon>
        <taxon>Dothidotthiaceae</taxon>
        <taxon>Dothidotthia</taxon>
    </lineage>
</organism>
<accession>A0A6A6ARM0</accession>
<protein>
    <submittedName>
        <fullName evidence="2">Uncharacterized protein</fullName>
    </submittedName>
</protein>
<feature type="compositionally biased region" description="Basic and acidic residues" evidence="1">
    <location>
        <begin position="120"/>
        <end position="131"/>
    </location>
</feature>
<evidence type="ECO:0000313" key="2">
    <source>
        <dbReference type="EMBL" id="KAF2134569.1"/>
    </source>
</evidence>
<reference evidence="2" key="1">
    <citation type="journal article" date="2020" name="Stud. Mycol.">
        <title>101 Dothideomycetes genomes: a test case for predicting lifestyles and emergence of pathogens.</title>
        <authorList>
            <person name="Haridas S."/>
            <person name="Albert R."/>
            <person name="Binder M."/>
            <person name="Bloem J."/>
            <person name="Labutti K."/>
            <person name="Salamov A."/>
            <person name="Andreopoulos B."/>
            <person name="Baker S."/>
            <person name="Barry K."/>
            <person name="Bills G."/>
            <person name="Bluhm B."/>
            <person name="Cannon C."/>
            <person name="Castanera R."/>
            <person name="Culley D."/>
            <person name="Daum C."/>
            <person name="Ezra D."/>
            <person name="Gonzalez J."/>
            <person name="Henrissat B."/>
            <person name="Kuo A."/>
            <person name="Liang C."/>
            <person name="Lipzen A."/>
            <person name="Lutzoni F."/>
            <person name="Magnuson J."/>
            <person name="Mondo S."/>
            <person name="Nolan M."/>
            <person name="Ohm R."/>
            <person name="Pangilinan J."/>
            <person name="Park H.-J."/>
            <person name="Ramirez L."/>
            <person name="Alfaro M."/>
            <person name="Sun H."/>
            <person name="Tritt A."/>
            <person name="Yoshinaga Y."/>
            <person name="Zwiers L.-H."/>
            <person name="Turgeon B."/>
            <person name="Goodwin S."/>
            <person name="Spatafora J."/>
            <person name="Crous P."/>
            <person name="Grigoriev I."/>
        </authorList>
    </citation>
    <scope>NUCLEOTIDE SEQUENCE</scope>
    <source>
        <strain evidence="2">CBS 119687</strain>
    </source>
</reference>
<feature type="compositionally biased region" description="Polar residues" evidence="1">
    <location>
        <begin position="57"/>
        <end position="76"/>
    </location>
</feature>
<dbReference type="AlphaFoldDB" id="A0A6A6ARM0"/>
<evidence type="ECO:0000313" key="3">
    <source>
        <dbReference type="Proteomes" id="UP000799771"/>
    </source>
</evidence>
<feature type="region of interest" description="Disordered" evidence="1">
    <location>
        <begin position="40"/>
        <end position="137"/>
    </location>
</feature>
<feature type="compositionally biased region" description="Polar residues" evidence="1">
    <location>
        <begin position="92"/>
        <end position="101"/>
    </location>
</feature>
<evidence type="ECO:0000256" key="1">
    <source>
        <dbReference type="SAM" id="MobiDB-lite"/>
    </source>
</evidence>